<evidence type="ECO:0000313" key="3">
    <source>
        <dbReference type="EMBL" id="WTO86066.1"/>
    </source>
</evidence>
<evidence type="ECO:0000313" key="4">
    <source>
        <dbReference type="Proteomes" id="UP001622690"/>
    </source>
</evidence>
<name>A0ABZ1J0Q0_9ACTN</name>
<accession>A0ABZ1J0Q0</accession>
<keyword evidence="2" id="KW-0812">Transmembrane</keyword>
<protein>
    <submittedName>
        <fullName evidence="3">LapA family protein</fullName>
    </submittedName>
</protein>
<dbReference type="RefSeq" id="WP_406259651.1">
    <property type="nucleotide sequence ID" value="NZ_CP108125.1"/>
</dbReference>
<feature type="region of interest" description="Disordered" evidence="1">
    <location>
        <begin position="1"/>
        <end position="20"/>
    </location>
</feature>
<proteinExistence type="predicted"/>
<keyword evidence="4" id="KW-1185">Reference proteome</keyword>
<reference evidence="3 4" key="1">
    <citation type="submission" date="2022-10" db="EMBL/GenBank/DDBJ databases">
        <title>The complete genomes of actinobacterial strains from the NBC collection.</title>
        <authorList>
            <person name="Joergensen T.S."/>
            <person name="Alvarez Arevalo M."/>
            <person name="Sterndorff E.B."/>
            <person name="Faurdal D."/>
            <person name="Vuksanovic O."/>
            <person name="Mourched A.-S."/>
            <person name="Charusanti P."/>
            <person name="Shaw S."/>
            <person name="Blin K."/>
            <person name="Weber T."/>
        </authorList>
    </citation>
    <scope>NUCLEOTIDE SEQUENCE [LARGE SCALE GENOMIC DNA]</scope>
    <source>
        <strain evidence="3 4">NBC_00206</strain>
    </source>
</reference>
<sequence>MTPKTSRREPGTDGRRSGLAGSLTPRRIAALLLVALALVFIFENTDDTEIRLLVPVVTMPLWVALLGMGVIGALIGALLVARRRR</sequence>
<keyword evidence="2" id="KW-0472">Membrane</keyword>
<gene>
    <name evidence="3" type="ORF">OHU27_28000</name>
</gene>
<feature type="transmembrane region" description="Helical" evidence="2">
    <location>
        <begin position="62"/>
        <end position="81"/>
    </location>
</feature>
<evidence type="ECO:0000256" key="1">
    <source>
        <dbReference type="SAM" id="MobiDB-lite"/>
    </source>
</evidence>
<keyword evidence="2" id="KW-1133">Transmembrane helix</keyword>
<organism evidence="3 4">
    <name type="scientific">Streptomyces nigra</name>
    <dbReference type="NCBI Taxonomy" id="1827580"/>
    <lineage>
        <taxon>Bacteria</taxon>
        <taxon>Bacillati</taxon>
        <taxon>Actinomycetota</taxon>
        <taxon>Actinomycetes</taxon>
        <taxon>Kitasatosporales</taxon>
        <taxon>Streptomycetaceae</taxon>
        <taxon>Streptomyces</taxon>
    </lineage>
</organism>
<evidence type="ECO:0000256" key="2">
    <source>
        <dbReference type="SAM" id="Phobius"/>
    </source>
</evidence>
<dbReference type="Proteomes" id="UP001622690">
    <property type="component" value="Chromosome"/>
</dbReference>
<feature type="compositionally biased region" description="Basic and acidic residues" evidence="1">
    <location>
        <begin position="1"/>
        <end position="16"/>
    </location>
</feature>
<feature type="transmembrane region" description="Helical" evidence="2">
    <location>
        <begin position="24"/>
        <end position="42"/>
    </location>
</feature>
<dbReference type="EMBL" id="CP108125">
    <property type="protein sequence ID" value="WTO86066.1"/>
    <property type="molecule type" value="Genomic_DNA"/>
</dbReference>